<protein>
    <submittedName>
        <fullName evidence="1">Uncharacterized protein</fullName>
    </submittedName>
</protein>
<accession>L0A5N1</accession>
<proteinExistence type="predicted"/>
<evidence type="ECO:0000313" key="2">
    <source>
        <dbReference type="Proteomes" id="UP000010467"/>
    </source>
</evidence>
<dbReference type="AlphaFoldDB" id="L0A5N1"/>
<keyword evidence="2" id="KW-1185">Reference proteome</keyword>
<evidence type="ECO:0000313" key="1">
    <source>
        <dbReference type="EMBL" id="AFZ69188.1"/>
    </source>
</evidence>
<dbReference type="KEGG" id="dpd:Deipe_3763"/>
<organism evidence="1 2">
    <name type="scientific">Deinococcus peraridilitoris (strain DSM 19664 / LMG 22246 / CIP 109416 / KR-200)</name>
    <dbReference type="NCBI Taxonomy" id="937777"/>
    <lineage>
        <taxon>Bacteria</taxon>
        <taxon>Thermotogati</taxon>
        <taxon>Deinococcota</taxon>
        <taxon>Deinococci</taxon>
        <taxon>Deinococcales</taxon>
        <taxon>Deinococcaceae</taxon>
        <taxon>Deinococcus</taxon>
    </lineage>
</organism>
<sequence>MVELPFLIVTPALLTGLVPTVAARSTCRETAHGLHADSWCSGTHA</sequence>
<gene>
    <name evidence="1" type="ordered locus">Deipe_3763</name>
</gene>
<dbReference type="EMBL" id="CP003382">
    <property type="protein sequence ID" value="AFZ69188.1"/>
    <property type="molecule type" value="Genomic_DNA"/>
</dbReference>
<name>L0A5N1_DEIPD</name>
<dbReference type="Proteomes" id="UP000010467">
    <property type="component" value="Chromosome"/>
</dbReference>
<reference evidence="2" key="1">
    <citation type="submission" date="2012-03" db="EMBL/GenBank/DDBJ databases">
        <title>Complete sequence of chromosome of Deinococcus peraridilitoris DSM 19664.</title>
        <authorList>
            <person name="Lucas S."/>
            <person name="Copeland A."/>
            <person name="Lapidus A."/>
            <person name="Glavina del Rio T."/>
            <person name="Dalin E."/>
            <person name="Tice H."/>
            <person name="Bruce D."/>
            <person name="Goodwin L."/>
            <person name="Pitluck S."/>
            <person name="Peters L."/>
            <person name="Mikhailova N."/>
            <person name="Lu M."/>
            <person name="Kyrpides N."/>
            <person name="Mavromatis K."/>
            <person name="Ivanova N."/>
            <person name="Brettin T."/>
            <person name="Detter J.C."/>
            <person name="Han C."/>
            <person name="Larimer F."/>
            <person name="Land M."/>
            <person name="Hauser L."/>
            <person name="Markowitz V."/>
            <person name="Cheng J.-F."/>
            <person name="Hugenholtz P."/>
            <person name="Woyke T."/>
            <person name="Wu D."/>
            <person name="Pukall R."/>
            <person name="Steenblock K."/>
            <person name="Brambilla E."/>
            <person name="Klenk H.-P."/>
            <person name="Eisen J.A."/>
        </authorList>
    </citation>
    <scope>NUCLEOTIDE SEQUENCE [LARGE SCALE GENOMIC DNA]</scope>
    <source>
        <strain evidence="2">DSM 19664 / LMG 22246 / CIP 109416 / KR-200</strain>
    </source>
</reference>
<dbReference type="HOGENOM" id="CLU_3198873_0_0_0"/>